<comment type="catalytic activity">
    <reaction evidence="12">
        <text>Couples ATP hydrolysis with the unwinding of duplex DNA by translocating in the 3'-5' direction.</text>
        <dbReference type="EC" id="5.6.2.4"/>
    </reaction>
</comment>
<evidence type="ECO:0000256" key="3">
    <source>
        <dbReference type="ARBA" id="ARBA00022741"/>
    </source>
</evidence>
<dbReference type="InterPro" id="IPR011335">
    <property type="entry name" value="Restrct_endonuc-II-like"/>
</dbReference>
<evidence type="ECO:0000313" key="19">
    <source>
        <dbReference type="EMBL" id="ROZ62707.1"/>
    </source>
</evidence>
<protein>
    <recommendedName>
        <fullName evidence="13">DNA 3'-5' helicase</fullName>
        <ecNumber evidence="13">5.6.2.4</ecNumber>
    </recommendedName>
</protein>
<keyword evidence="20" id="KW-1185">Reference proteome</keyword>
<evidence type="ECO:0000256" key="14">
    <source>
        <dbReference type="ARBA" id="ARBA00048988"/>
    </source>
</evidence>
<dbReference type="InterPro" id="IPR014017">
    <property type="entry name" value="DNA_helicase_UvrD-like_C"/>
</dbReference>
<dbReference type="Proteomes" id="UP000270616">
    <property type="component" value="Unassembled WGS sequence"/>
</dbReference>
<keyword evidence="9" id="KW-0238">DNA-binding</keyword>
<dbReference type="Gene3D" id="1.10.486.10">
    <property type="entry name" value="PCRA, domain 4"/>
    <property type="match status" value="1"/>
</dbReference>
<evidence type="ECO:0000256" key="11">
    <source>
        <dbReference type="ARBA" id="ARBA00023235"/>
    </source>
</evidence>
<feature type="region of interest" description="Disordered" evidence="16">
    <location>
        <begin position="369"/>
        <end position="410"/>
    </location>
</feature>
<dbReference type="GO" id="GO:0003677">
    <property type="term" value="F:DNA binding"/>
    <property type="evidence" value="ECO:0007669"/>
    <property type="project" value="UniProtKB-KW"/>
</dbReference>
<dbReference type="PANTHER" id="PTHR11070">
    <property type="entry name" value="UVRD / RECB / PCRA DNA HELICASE FAMILY MEMBER"/>
    <property type="match status" value="1"/>
</dbReference>
<evidence type="ECO:0000256" key="2">
    <source>
        <dbReference type="ARBA" id="ARBA00022722"/>
    </source>
</evidence>
<keyword evidence="3 15" id="KW-0547">Nucleotide-binding</keyword>
<evidence type="ECO:0000256" key="13">
    <source>
        <dbReference type="ARBA" id="ARBA00034808"/>
    </source>
</evidence>
<evidence type="ECO:0000256" key="7">
    <source>
        <dbReference type="ARBA" id="ARBA00022839"/>
    </source>
</evidence>
<evidence type="ECO:0000256" key="12">
    <source>
        <dbReference type="ARBA" id="ARBA00034617"/>
    </source>
</evidence>
<evidence type="ECO:0000256" key="5">
    <source>
        <dbReference type="ARBA" id="ARBA00022801"/>
    </source>
</evidence>
<dbReference type="InterPro" id="IPR027417">
    <property type="entry name" value="P-loop_NTPase"/>
</dbReference>
<keyword evidence="10" id="KW-0234">DNA repair</keyword>
<feature type="domain" description="UvrD-like helicase C-terminal" evidence="18">
    <location>
        <begin position="380"/>
        <end position="693"/>
    </location>
</feature>
<reference evidence="19 20" key="1">
    <citation type="submission" date="2018-10" db="EMBL/GenBank/DDBJ databases">
        <title>Kocuria sp. M5W7-7, whole genome shotgun sequence.</title>
        <authorList>
            <person name="Tuo L."/>
        </authorList>
    </citation>
    <scope>NUCLEOTIDE SEQUENCE [LARGE SCALE GENOMIC DNA]</scope>
    <source>
        <strain evidence="19 20">M5W7-7</strain>
    </source>
</reference>
<dbReference type="EC" id="5.6.2.4" evidence="13"/>
<comment type="similarity">
    <text evidence="1">Belongs to the helicase family. UvrD subfamily.</text>
</comment>
<dbReference type="InterPro" id="IPR014016">
    <property type="entry name" value="UvrD-like_ATP-bd"/>
</dbReference>
<keyword evidence="2" id="KW-0540">Nuclease</keyword>
<keyword evidence="11" id="KW-0413">Isomerase</keyword>
<dbReference type="PROSITE" id="PS51198">
    <property type="entry name" value="UVRD_HELICASE_ATP_BIND"/>
    <property type="match status" value="1"/>
</dbReference>
<dbReference type="Gene3D" id="3.90.320.10">
    <property type="match status" value="1"/>
</dbReference>
<keyword evidence="5 15" id="KW-0378">Hydrolase</keyword>
<keyword evidence="6 15" id="KW-0347">Helicase</keyword>
<dbReference type="SUPFAM" id="SSF52980">
    <property type="entry name" value="Restriction endonuclease-like"/>
    <property type="match status" value="1"/>
</dbReference>
<dbReference type="InterPro" id="IPR000212">
    <property type="entry name" value="DNA_helicase_UvrD/REP"/>
</dbReference>
<dbReference type="GO" id="GO:0005524">
    <property type="term" value="F:ATP binding"/>
    <property type="evidence" value="ECO:0007669"/>
    <property type="project" value="UniProtKB-UniRule"/>
</dbReference>
<organism evidence="19 20">
    <name type="scientific">Kocuria soli</name>
    <dbReference type="NCBI Taxonomy" id="2485125"/>
    <lineage>
        <taxon>Bacteria</taxon>
        <taxon>Bacillati</taxon>
        <taxon>Actinomycetota</taxon>
        <taxon>Actinomycetes</taxon>
        <taxon>Micrococcales</taxon>
        <taxon>Micrococcaceae</taxon>
        <taxon>Kocuria</taxon>
    </lineage>
</organism>
<evidence type="ECO:0000313" key="20">
    <source>
        <dbReference type="Proteomes" id="UP000270616"/>
    </source>
</evidence>
<dbReference type="Gene3D" id="3.40.50.300">
    <property type="entry name" value="P-loop containing nucleotide triphosphate hydrolases"/>
    <property type="match status" value="2"/>
</dbReference>
<feature type="binding site" evidence="15">
    <location>
        <begin position="70"/>
        <end position="77"/>
    </location>
    <ligand>
        <name>ATP</name>
        <dbReference type="ChEBI" id="CHEBI:30616"/>
    </ligand>
</feature>
<gene>
    <name evidence="19" type="ORF">EDL96_09200</name>
</gene>
<accession>A0A3N3ZS47</accession>
<dbReference type="PANTHER" id="PTHR11070:SF59">
    <property type="entry name" value="DNA 3'-5' HELICASE"/>
    <property type="match status" value="1"/>
</dbReference>
<feature type="compositionally biased region" description="Low complexity" evidence="16">
    <location>
        <begin position="386"/>
        <end position="410"/>
    </location>
</feature>
<evidence type="ECO:0000256" key="8">
    <source>
        <dbReference type="ARBA" id="ARBA00022840"/>
    </source>
</evidence>
<dbReference type="InterPro" id="IPR038726">
    <property type="entry name" value="PDDEXK_AddAB-type"/>
</dbReference>
<evidence type="ECO:0000256" key="15">
    <source>
        <dbReference type="PROSITE-ProRule" id="PRU00560"/>
    </source>
</evidence>
<dbReference type="RefSeq" id="WP_123825499.1">
    <property type="nucleotide sequence ID" value="NZ_RKMF01000011.1"/>
</dbReference>
<dbReference type="GO" id="GO:0004527">
    <property type="term" value="F:exonuclease activity"/>
    <property type="evidence" value="ECO:0007669"/>
    <property type="project" value="UniProtKB-KW"/>
</dbReference>
<evidence type="ECO:0000256" key="4">
    <source>
        <dbReference type="ARBA" id="ARBA00022763"/>
    </source>
</evidence>
<keyword evidence="8 15" id="KW-0067">ATP-binding</keyword>
<dbReference type="EMBL" id="RKMF01000011">
    <property type="protein sequence ID" value="ROZ62707.1"/>
    <property type="molecule type" value="Genomic_DNA"/>
</dbReference>
<dbReference type="GO" id="GO:0043138">
    <property type="term" value="F:3'-5' DNA helicase activity"/>
    <property type="evidence" value="ECO:0007669"/>
    <property type="project" value="UniProtKB-EC"/>
</dbReference>
<evidence type="ECO:0000256" key="16">
    <source>
        <dbReference type="SAM" id="MobiDB-lite"/>
    </source>
</evidence>
<evidence type="ECO:0000256" key="9">
    <source>
        <dbReference type="ARBA" id="ARBA00023125"/>
    </source>
</evidence>
<comment type="caution">
    <text evidence="19">The sequence shown here is derived from an EMBL/GenBank/DDBJ whole genome shotgun (WGS) entry which is preliminary data.</text>
</comment>
<name>A0A3N3ZS47_9MICC</name>
<comment type="catalytic activity">
    <reaction evidence="14">
        <text>ATP + H2O = ADP + phosphate + H(+)</text>
        <dbReference type="Rhea" id="RHEA:13065"/>
        <dbReference type="ChEBI" id="CHEBI:15377"/>
        <dbReference type="ChEBI" id="CHEBI:15378"/>
        <dbReference type="ChEBI" id="CHEBI:30616"/>
        <dbReference type="ChEBI" id="CHEBI:43474"/>
        <dbReference type="ChEBI" id="CHEBI:456216"/>
        <dbReference type="EC" id="5.6.2.4"/>
    </reaction>
</comment>
<dbReference type="Gene3D" id="1.10.10.160">
    <property type="match status" value="1"/>
</dbReference>
<keyword evidence="4" id="KW-0227">DNA damage</keyword>
<feature type="domain" description="UvrD-like helicase ATP-binding" evidence="17">
    <location>
        <begin position="49"/>
        <end position="353"/>
    </location>
</feature>
<dbReference type="GO" id="GO:0005829">
    <property type="term" value="C:cytosol"/>
    <property type="evidence" value="ECO:0007669"/>
    <property type="project" value="TreeGrafter"/>
</dbReference>
<dbReference type="Pfam" id="PF12705">
    <property type="entry name" value="PDDEXK_1"/>
    <property type="match status" value="1"/>
</dbReference>
<evidence type="ECO:0000256" key="6">
    <source>
        <dbReference type="ARBA" id="ARBA00022806"/>
    </source>
</evidence>
<dbReference type="PROSITE" id="PS51217">
    <property type="entry name" value="UVRD_HELICASE_CTER"/>
    <property type="match status" value="1"/>
</dbReference>
<dbReference type="GO" id="GO:0033202">
    <property type="term" value="C:DNA helicase complex"/>
    <property type="evidence" value="ECO:0007669"/>
    <property type="project" value="TreeGrafter"/>
</dbReference>
<evidence type="ECO:0000259" key="18">
    <source>
        <dbReference type="PROSITE" id="PS51217"/>
    </source>
</evidence>
<sequence>MVDLSPVQPDSAAQDADVLAGVLPVERRGRWAITAPEPSGLHVPPWEALDPEQQEIAGLEFGCGPRLVLGAPGTGRTTALVSLAARRLREGLSADNLLVLTPSRSSAARVRDTLTATVATTMSTPPVRAWQAYAFDLLRRAHVQGRLPGVENPPKLLSGPEQDVLIRELMEGHAHGIGAGVVWPPDLQEAVSTRGFRQEMRELFDRLSEHDLSPEDLADLGRGLGRQDWVVASSLRAEYQAVRRLRMPEAFDPAELVTEAARLLENDPEMLATEQQRLELVLVDDLQEATRSIHRLLAVLCAGRDVIMTACPDTVVQGFRGARPDALRGLTDRVGTAAAPLRTHLLVTGHRMPAEIQEAWGRVAARVPAVTGQSPRSRRPSPAPTPNTASAPGPESSGSGASAAQPGSGDSGLHAVVLASEVHEARWIGHGILRRHLLEGVPFQDMAVVVRNSARLKSVQRQLEGLGIPVTTSAAETPVRDEPAVKPLLDALKLVVDAHHNDQEPTDESASLLAAVEAVDLLGSRIGGASAMDIRRLRQRLRYAELRDGGGRNSDQLLVEALVVPGALDAAGVRSTPARRIARMVQAGRAALGGPNATAETVLWALWEAAGVADAWQREALNGAEAGRRADRDLDAVVGLFEMAERFVNHLPGAGAAEFLDFLELQELPMDTLAARAPTRATVEIMTPATAAGREWPVVFVAGVQEGQWPNTTLRGQLLGADLLDDAVELGVEAAARTSPITRLTLVRHDELRSFSTAVSRAGRELLVSAVVDQDHEPSDFLGLVDPWEVDRHPEAAENSRPVLKAPRPLTLRAFTGQLRAAVGDGAEAPEHAEAAARLLHRLTRTRTPVPGAHPEQWWGLLPLSSEGPVLDPDQPVPVSPSRIETISRSPLDWFVSTARAEEATDAARSLGTLVHSIAEEFPNGSGTELVAQLERRWPELGLPTGWETDLLLERARTMLRKFAAYVIDARKDGGRELVAVEGSFSVLVRGRARDALLRGRVDRLEVDAQGRYVVVDLKTGAVQPSGADVARHPQMGTYQVALAAGAGEAMAAAARSQDDDAAPDQEADLVLDLGPESRVSDPGGAVLVQLGRTTSGYTAQRQDPLAPDERWAQELVTAAAELVSRDHFIARHTGQNTGSYGMRCRLPEICPLCSQGRQVTE</sequence>
<dbReference type="InterPro" id="IPR011604">
    <property type="entry name" value="PDDEXK-like_dom_sf"/>
</dbReference>
<dbReference type="SUPFAM" id="SSF52540">
    <property type="entry name" value="P-loop containing nucleoside triphosphate hydrolases"/>
    <property type="match status" value="1"/>
</dbReference>
<dbReference type="OrthoDB" id="5240387at2"/>
<proteinExistence type="inferred from homology"/>
<dbReference type="GO" id="GO:0000725">
    <property type="term" value="P:recombinational repair"/>
    <property type="evidence" value="ECO:0007669"/>
    <property type="project" value="TreeGrafter"/>
</dbReference>
<evidence type="ECO:0000256" key="1">
    <source>
        <dbReference type="ARBA" id="ARBA00009922"/>
    </source>
</evidence>
<dbReference type="Pfam" id="PF00580">
    <property type="entry name" value="UvrD-helicase"/>
    <property type="match status" value="1"/>
</dbReference>
<dbReference type="InterPro" id="IPR013986">
    <property type="entry name" value="DExx_box_DNA_helicase_dom_sf"/>
</dbReference>
<evidence type="ECO:0000259" key="17">
    <source>
        <dbReference type="PROSITE" id="PS51198"/>
    </source>
</evidence>
<dbReference type="AlphaFoldDB" id="A0A3N3ZS47"/>
<evidence type="ECO:0000256" key="10">
    <source>
        <dbReference type="ARBA" id="ARBA00023204"/>
    </source>
</evidence>
<keyword evidence="7" id="KW-0269">Exonuclease</keyword>